<evidence type="ECO:0000259" key="4">
    <source>
        <dbReference type="PROSITE" id="PS50932"/>
    </source>
</evidence>
<dbReference type="Pfam" id="PF13377">
    <property type="entry name" value="Peripla_BP_3"/>
    <property type="match status" value="1"/>
</dbReference>
<evidence type="ECO:0000313" key="5">
    <source>
        <dbReference type="EMBL" id="WRP15601.1"/>
    </source>
</evidence>
<dbReference type="InterPro" id="IPR028082">
    <property type="entry name" value="Peripla_BP_I"/>
</dbReference>
<keyword evidence="6" id="KW-1185">Reference proteome</keyword>
<keyword evidence="2 5" id="KW-0238">DNA-binding</keyword>
<dbReference type="PANTHER" id="PTHR30146:SF109">
    <property type="entry name" value="HTH-TYPE TRANSCRIPTIONAL REGULATOR GALS"/>
    <property type="match status" value="1"/>
</dbReference>
<dbReference type="SUPFAM" id="SSF47413">
    <property type="entry name" value="lambda repressor-like DNA-binding domains"/>
    <property type="match status" value="1"/>
</dbReference>
<dbReference type="PROSITE" id="PS50932">
    <property type="entry name" value="HTH_LACI_2"/>
    <property type="match status" value="1"/>
</dbReference>
<dbReference type="Pfam" id="PF00356">
    <property type="entry name" value="LacI"/>
    <property type="match status" value="1"/>
</dbReference>
<dbReference type="InterPro" id="IPR046335">
    <property type="entry name" value="LacI/GalR-like_sensor"/>
</dbReference>
<organism evidence="5 6">
    <name type="scientific">Geochorda subterranea</name>
    <dbReference type="NCBI Taxonomy" id="3109564"/>
    <lineage>
        <taxon>Bacteria</taxon>
        <taxon>Bacillati</taxon>
        <taxon>Bacillota</taxon>
        <taxon>Limnochordia</taxon>
        <taxon>Limnochordales</taxon>
        <taxon>Geochordaceae</taxon>
        <taxon>Geochorda</taxon>
    </lineage>
</organism>
<name>A0ABZ1BSU6_9FIRM</name>
<gene>
    <name evidence="5" type="ORF">VLY81_05410</name>
</gene>
<protein>
    <submittedName>
        <fullName evidence="5">LacI family DNA-binding transcriptional regulator</fullName>
    </submittedName>
</protein>
<evidence type="ECO:0000256" key="3">
    <source>
        <dbReference type="ARBA" id="ARBA00023163"/>
    </source>
</evidence>
<keyword evidence="3" id="KW-0804">Transcription</keyword>
<dbReference type="EMBL" id="CP141614">
    <property type="protein sequence ID" value="WRP15601.1"/>
    <property type="molecule type" value="Genomic_DNA"/>
</dbReference>
<dbReference type="InterPro" id="IPR010982">
    <property type="entry name" value="Lambda_DNA-bd_dom_sf"/>
</dbReference>
<proteinExistence type="predicted"/>
<keyword evidence="1" id="KW-0805">Transcription regulation</keyword>
<feature type="domain" description="HTH lacI-type" evidence="4">
    <location>
        <begin position="15"/>
        <end position="57"/>
    </location>
</feature>
<accession>A0ABZ1BSU6</accession>
<dbReference type="PANTHER" id="PTHR30146">
    <property type="entry name" value="LACI-RELATED TRANSCRIPTIONAL REPRESSOR"/>
    <property type="match status" value="1"/>
</dbReference>
<dbReference type="Proteomes" id="UP001333102">
    <property type="component" value="Chromosome"/>
</dbReference>
<dbReference type="SUPFAM" id="SSF53822">
    <property type="entry name" value="Periplasmic binding protein-like I"/>
    <property type="match status" value="1"/>
</dbReference>
<evidence type="ECO:0000313" key="6">
    <source>
        <dbReference type="Proteomes" id="UP001333102"/>
    </source>
</evidence>
<dbReference type="Gene3D" id="3.40.50.2300">
    <property type="match status" value="2"/>
</dbReference>
<evidence type="ECO:0000256" key="1">
    <source>
        <dbReference type="ARBA" id="ARBA00023015"/>
    </source>
</evidence>
<evidence type="ECO:0000256" key="2">
    <source>
        <dbReference type="ARBA" id="ARBA00023125"/>
    </source>
</evidence>
<dbReference type="CDD" id="cd01392">
    <property type="entry name" value="HTH_LacI"/>
    <property type="match status" value="1"/>
</dbReference>
<reference evidence="6" key="1">
    <citation type="submission" date="2023-12" db="EMBL/GenBank/DDBJ databases">
        <title>Novel isolates from deep terrestrial aquifers shed light on the physiology and ecology of the class Limnochordia.</title>
        <authorList>
            <person name="Karnachuk O.V."/>
            <person name="Lukina A.P."/>
            <person name="Avakyan M.R."/>
            <person name="Kadnikov V."/>
            <person name="Begmatov S."/>
            <person name="Beletsky A.V."/>
            <person name="Mardanov A.V."/>
            <person name="Ravin N.V."/>
        </authorList>
    </citation>
    <scope>NUCLEOTIDE SEQUENCE [LARGE SCALE GENOMIC DNA]</scope>
    <source>
        <strain evidence="6">LN</strain>
    </source>
</reference>
<dbReference type="Gene3D" id="1.10.260.40">
    <property type="entry name" value="lambda repressor-like DNA-binding domains"/>
    <property type="match status" value="1"/>
</dbReference>
<dbReference type="CDD" id="cd06267">
    <property type="entry name" value="PBP1_LacI_sugar_binding-like"/>
    <property type="match status" value="1"/>
</dbReference>
<dbReference type="InterPro" id="IPR000843">
    <property type="entry name" value="HTH_LacI"/>
</dbReference>
<dbReference type="SMART" id="SM00354">
    <property type="entry name" value="HTH_LACI"/>
    <property type="match status" value="1"/>
</dbReference>
<dbReference type="RefSeq" id="WP_324670007.1">
    <property type="nucleotide sequence ID" value="NZ_CP141614.1"/>
</dbReference>
<dbReference type="GO" id="GO:0003677">
    <property type="term" value="F:DNA binding"/>
    <property type="evidence" value="ECO:0007669"/>
    <property type="project" value="UniProtKB-KW"/>
</dbReference>
<sequence>MRTQGPDASDRTSSPTVRTIARVAGVSASTVSRVLRSQDGVSVDARRRVLDAIARLGSTPDEVRLWSSLRLRARTRAASAPGEGRLLALIVPDVSTGFYAEVLRGVEAEAYERGYTLVLYTTAGRGHDAVVGRALEAGQCQGLIVMTPRGHPPRALQHPSGHPVPPVVVVDHRSEGSPYPHIAVDNLKGAFEATHYLIAKGHRRIALITGLLSIQSAVDRLRGYRLALEEAGIGFDPGWVLQGDFLTPSGYRLVKEWLDQRRPLPDAWFCSNDLMAFGVLRALHEAGVSVPGDTAVMGFDDIPMAQATLPPLTTVAQPMAEMGALAVRMVVDMIEGGGVTVPRVVLQTRLVIRESA</sequence>